<dbReference type="Gene3D" id="2.60.120.290">
    <property type="entry name" value="Spermadhesin, CUB domain"/>
    <property type="match status" value="1"/>
</dbReference>
<dbReference type="InterPro" id="IPR035914">
    <property type="entry name" value="Sperma_CUB_dom_sf"/>
</dbReference>
<feature type="chain" id="PRO_5007284288" evidence="3">
    <location>
        <begin position="25"/>
        <end position="310"/>
    </location>
</feature>
<evidence type="ECO:0000313" key="5">
    <source>
        <dbReference type="EMBL" id="JAP75239.1"/>
    </source>
</evidence>
<accession>A0A131Y7P3</accession>
<feature type="signal peptide" evidence="3">
    <location>
        <begin position="1"/>
        <end position="24"/>
    </location>
</feature>
<dbReference type="PANTHER" id="PTHR24652">
    <property type="entry name" value="LOW-DENSITY LIPOPROTEIN RECEPTOR CLASS A DOMAIN-CONTAINING PROTEIN 2"/>
    <property type="match status" value="1"/>
</dbReference>
<dbReference type="InterPro" id="IPR000859">
    <property type="entry name" value="CUB_dom"/>
</dbReference>
<keyword evidence="1" id="KW-1015">Disulfide bond</keyword>
<dbReference type="AlphaFoldDB" id="A0A131Y7P3"/>
<keyword evidence="2" id="KW-0812">Transmembrane</keyword>
<dbReference type="EMBL" id="GEFM01000557">
    <property type="protein sequence ID" value="JAP75239.1"/>
    <property type="molecule type" value="mRNA"/>
</dbReference>
<keyword evidence="3" id="KW-0732">Signal</keyword>
<dbReference type="CDD" id="cd00112">
    <property type="entry name" value="LDLa"/>
    <property type="match status" value="1"/>
</dbReference>
<evidence type="ECO:0000259" key="4">
    <source>
        <dbReference type="Pfam" id="PF00431"/>
    </source>
</evidence>
<feature type="domain" description="CUB" evidence="4">
    <location>
        <begin position="67"/>
        <end position="122"/>
    </location>
</feature>
<name>A0A131Y7P3_IXORI</name>
<dbReference type="Pfam" id="PF00431">
    <property type="entry name" value="CUB"/>
    <property type="match status" value="1"/>
</dbReference>
<feature type="transmembrane region" description="Helical" evidence="2">
    <location>
        <begin position="226"/>
        <end position="251"/>
    </location>
</feature>
<evidence type="ECO:0000256" key="3">
    <source>
        <dbReference type="SAM" id="SignalP"/>
    </source>
</evidence>
<keyword evidence="2" id="KW-1133">Transmembrane helix</keyword>
<evidence type="ECO:0000256" key="2">
    <source>
        <dbReference type="SAM" id="Phobius"/>
    </source>
</evidence>
<dbReference type="InterPro" id="IPR002172">
    <property type="entry name" value="LDrepeatLR_classA_rpt"/>
</dbReference>
<dbReference type="SUPFAM" id="SSF49854">
    <property type="entry name" value="Spermadhesin, CUB domain"/>
    <property type="match status" value="1"/>
</dbReference>
<proteinExistence type="evidence at transcript level"/>
<reference evidence="5" key="1">
    <citation type="submission" date="2016-02" db="EMBL/GenBank/DDBJ databases">
        <title>RNAseq analyses of the midgut from blood- or serum-fed Ixodes ricinus ticks.</title>
        <authorList>
            <person name="Perner J."/>
            <person name="Provaznik J."/>
            <person name="Schrenkova J."/>
            <person name="Urbanova V."/>
            <person name="Ribeiro J.M."/>
            <person name="Kopacek P."/>
        </authorList>
    </citation>
    <scope>NUCLEOTIDE SEQUENCE</scope>
    <source>
        <tissue evidence="5">Gut</tissue>
    </source>
</reference>
<sequence length="310" mass="33601">MTQCFGSVLACFLLAISWDAGATASSMPEYIFQDYCDNDGDHGTNGTFIAMTEDSSALIQLNDSQIINCTVRVQFPKNYGVLVTVVELSTRSSPDCSEDFLRVRSLDANQEVLSQRFCGNHSDLRETNLNLQVVVPAASSPGSLLLEVFAFNVTSVTLVPRLTIVLTTYINGDAYAKSCPNMHQHLCYNWRCVSRDLFCDGHNHCGGDRRPSDLECPGPVSKRATLWGLATIAFGVVATILLLPFFVWTAVRGGQLQVTSIIQPGAAKDPRLAPTPAVPSINQSTGLTDDSVVCEIPQQTTSDTARLVTS</sequence>
<dbReference type="InterPro" id="IPR042333">
    <property type="entry name" value="LRAD2/Mig-13-like"/>
</dbReference>
<keyword evidence="2" id="KW-0472">Membrane</keyword>
<organism evidence="5">
    <name type="scientific">Ixodes ricinus</name>
    <name type="common">Common tick</name>
    <name type="synonym">Acarus ricinus</name>
    <dbReference type="NCBI Taxonomy" id="34613"/>
    <lineage>
        <taxon>Eukaryota</taxon>
        <taxon>Metazoa</taxon>
        <taxon>Ecdysozoa</taxon>
        <taxon>Arthropoda</taxon>
        <taxon>Chelicerata</taxon>
        <taxon>Arachnida</taxon>
        <taxon>Acari</taxon>
        <taxon>Parasitiformes</taxon>
        <taxon>Ixodida</taxon>
        <taxon>Ixodoidea</taxon>
        <taxon>Ixodidae</taxon>
        <taxon>Ixodinae</taxon>
        <taxon>Ixodes</taxon>
    </lineage>
</organism>
<protein>
    <submittedName>
        <fullName evidence="5">Putative secreted protein</fullName>
    </submittedName>
</protein>
<evidence type="ECO:0000256" key="1">
    <source>
        <dbReference type="ARBA" id="ARBA00023157"/>
    </source>
</evidence>